<dbReference type="RefSeq" id="WP_010903710.1">
    <property type="nucleotide sequence ID" value="NZ_VRYN01000001.1"/>
</dbReference>
<evidence type="ECO:0000313" key="4">
    <source>
        <dbReference type="Proteomes" id="UP000296216"/>
    </source>
</evidence>
<protein>
    <submittedName>
        <fullName evidence="2">Uncharacterized protein</fullName>
    </submittedName>
</protein>
<dbReference type="Proteomes" id="UP000323075">
    <property type="component" value="Unassembled WGS sequence"/>
</dbReference>
<evidence type="ECO:0000256" key="1">
    <source>
        <dbReference type="SAM" id="MobiDB-lite"/>
    </source>
</evidence>
<dbReference type="EMBL" id="VRYN01000001">
    <property type="protein sequence ID" value="TYO82161.1"/>
    <property type="molecule type" value="Genomic_DNA"/>
</dbReference>
<evidence type="ECO:0000313" key="5">
    <source>
        <dbReference type="Proteomes" id="UP000323075"/>
    </source>
</evidence>
<dbReference type="Proteomes" id="UP000296216">
    <property type="component" value="Chromosome"/>
</dbReference>
<reference evidence="2 4" key="1">
    <citation type="journal article" date="2019" name="Microbiol. Resour. Announc.">
        <title>The Genome Sequence of the Halobacterium salinarum Type Strain Is Closely Related to That of Laboratory Strains NRC-1 and R1.</title>
        <authorList>
            <person name="Pfeiffer F."/>
            <person name="Marchfelder A."/>
            <person name="Habermann B."/>
            <person name="Dyall-Smith M.L."/>
        </authorList>
    </citation>
    <scope>NUCLEOTIDE SEQUENCE [LARGE SCALE GENOMIC DNA]</scope>
    <source>
        <strain evidence="2">91-R6</strain>
        <strain evidence="4">ATCC 33171 / DSM 3754 / JCM 8978 / NBRC 102687 / NCIMB 764 / 91-R6</strain>
    </source>
</reference>
<organism evidence="2 4">
    <name type="scientific">Halobacterium salinarum (strain ATCC 33171 / DSM 3754 / JCM 8978 / NBRC 102687 / NCIMB 764 / 91-R6)</name>
    <dbReference type="NCBI Taxonomy" id="2597657"/>
    <lineage>
        <taxon>Archaea</taxon>
        <taxon>Methanobacteriati</taxon>
        <taxon>Methanobacteriota</taxon>
        <taxon>Stenosarchaea group</taxon>
        <taxon>Halobacteria</taxon>
        <taxon>Halobacteriales</taxon>
        <taxon>Halobacteriaceae</taxon>
        <taxon>Halobacterium</taxon>
    </lineage>
</organism>
<evidence type="ECO:0000313" key="2">
    <source>
        <dbReference type="EMBL" id="QCC45903.1"/>
    </source>
</evidence>
<dbReference type="GeneID" id="68694841"/>
<accession>A0A4D6GVU5</accession>
<dbReference type="AlphaFoldDB" id="A0A4D6GVU5"/>
<evidence type="ECO:0000313" key="3">
    <source>
        <dbReference type="EMBL" id="TYO82161.1"/>
    </source>
</evidence>
<feature type="compositionally biased region" description="Basic and acidic residues" evidence="1">
    <location>
        <begin position="50"/>
        <end position="66"/>
    </location>
</feature>
<dbReference type="EMBL" id="CP038631">
    <property type="protein sequence ID" value="QCC45903.1"/>
    <property type="molecule type" value="Genomic_DNA"/>
</dbReference>
<feature type="region of interest" description="Disordered" evidence="1">
    <location>
        <begin position="46"/>
        <end position="105"/>
    </location>
</feature>
<reference evidence="2" key="3">
    <citation type="journal article" name="MicrobiologyOpen">
        <title>Whole-genome comparison between the type strain of Halobacterium salinarum (DSM 3754(T)) and the laboratory strains R1 and NRC-1.</title>
        <authorList>
            <person name="Pfeiffer F."/>
            <person name="Losensky G."/>
            <person name="Marchfelder A."/>
            <person name="Habermann B."/>
            <person name="Dyall-Smith M."/>
        </authorList>
    </citation>
    <scope>NUCLEOTIDE SEQUENCE</scope>
    <source>
        <strain evidence="2">91-R6</strain>
    </source>
</reference>
<sequence>MRQVDTCDFCGDAPDGVFEVVPAANPSGPVRLALCDGCKTTLETVTDPLRGADDHDGAATDTDHSGSDPAADSPAAPPTSPQAASSDATGITIEDSTDDAAASRPDGYAQVLRLLENRDDDMPRGDLRALATNAYGLTADSFQTAVDAAIENGDVAADGDGLRRT</sequence>
<reference evidence="3 5" key="2">
    <citation type="submission" date="2019-07" db="EMBL/GenBank/DDBJ databases">
        <title>Genomic Encyclopedia of Archaeal and Bacterial Type Strains, Phase II (KMG-II): from individual species to whole genera.</title>
        <authorList>
            <person name="Goeker M."/>
        </authorList>
    </citation>
    <scope>NUCLEOTIDE SEQUENCE [LARGE SCALE GENOMIC DNA]</scope>
    <source>
        <strain evidence="3 5">DSM 3754</strain>
    </source>
</reference>
<name>A0A4D6GVU5_HALS9</name>
<proteinExistence type="predicted"/>
<gene>
    <name evidence="3" type="ORF">APQ99_00679</name>
    <name evidence="2" type="ORF">HBSAL_11305</name>
</gene>